<name>A0AB39MST0_9ACTN</name>
<protein>
    <recommendedName>
        <fullName evidence="2">Aldehyde dehydrogenase domain-containing protein</fullName>
    </recommendedName>
</protein>
<gene>
    <name evidence="1" type="ORF">AB5J55_03645</name>
</gene>
<dbReference type="GO" id="GO:0016620">
    <property type="term" value="F:oxidoreductase activity, acting on the aldehyde or oxo group of donors, NAD or NADP as acceptor"/>
    <property type="evidence" value="ECO:0007669"/>
    <property type="project" value="InterPro"/>
</dbReference>
<dbReference type="SUPFAM" id="SSF53720">
    <property type="entry name" value="ALDH-like"/>
    <property type="match status" value="1"/>
</dbReference>
<dbReference type="Gene3D" id="3.40.309.10">
    <property type="entry name" value="Aldehyde Dehydrogenase, Chain A, domain 2"/>
    <property type="match status" value="1"/>
</dbReference>
<dbReference type="InterPro" id="IPR016161">
    <property type="entry name" value="Ald_DH/histidinol_DH"/>
</dbReference>
<evidence type="ECO:0000313" key="1">
    <source>
        <dbReference type="EMBL" id="XDQ08799.1"/>
    </source>
</evidence>
<dbReference type="EMBL" id="CP163432">
    <property type="protein sequence ID" value="XDQ08799.1"/>
    <property type="molecule type" value="Genomic_DNA"/>
</dbReference>
<dbReference type="RefSeq" id="WP_369269248.1">
    <property type="nucleotide sequence ID" value="NZ_CP163432.1"/>
</dbReference>
<proteinExistence type="predicted"/>
<accession>A0AB39MST0</accession>
<reference evidence="1" key="1">
    <citation type="submission" date="2024-07" db="EMBL/GenBank/DDBJ databases">
        <authorList>
            <person name="Yu S.T."/>
        </authorList>
    </citation>
    <scope>NUCLEOTIDE SEQUENCE</scope>
    <source>
        <strain evidence="1">R11</strain>
    </source>
</reference>
<organism evidence="1">
    <name type="scientific">Streptomyces sp. R11</name>
    <dbReference type="NCBI Taxonomy" id="3238625"/>
    <lineage>
        <taxon>Bacteria</taxon>
        <taxon>Bacillati</taxon>
        <taxon>Actinomycetota</taxon>
        <taxon>Actinomycetes</taxon>
        <taxon>Kitasatosporales</taxon>
        <taxon>Streptomycetaceae</taxon>
        <taxon>Streptomyces</taxon>
    </lineage>
</organism>
<dbReference type="AlphaFoldDB" id="A0AB39MST0"/>
<evidence type="ECO:0008006" key="2">
    <source>
        <dbReference type="Google" id="ProtNLM"/>
    </source>
</evidence>
<dbReference type="InterPro" id="IPR016163">
    <property type="entry name" value="Ald_DH_C"/>
</dbReference>
<sequence length="31" mass="3289">MPHGGVGHSGYGSDLSMTGLLDYTQVKHVML</sequence>